<name>A0A6S6UFE1_9BACT</name>
<dbReference type="PANTHER" id="PTHR30250:SF11">
    <property type="entry name" value="O-ANTIGEN TRANSPORTER-RELATED"/>
    <property type="match status" value="1"/>
</dbReference>
<gene>
    <name evidence="7" type="ORF">HELGO_WM1677</name>
</gene>
<dbReference type="InterPro" id="IPR050833">
    <property type="entry name" value="Poly_Biosynth_Transport"/>
</dbReference>
<feature type="transmembrane region" description="Helical" evidence="6">
    <location>
        <begin position="154"/>
        <end position="173"/>
    </location>
</feature>
<comment type="subcellular location">
    <subcellularLocation>
        <location evidence="1">Cell membrane</location>
        <topology evidence="1">Multi-pass membrane protein</topology>
    </subcellularLocation>
</comment>
<evidence type="ECO:0000256" key="4">
    <source>
        <dbReference type="ARBA" id="ARBA00022989"/>
    </source>
</evidence>
<organism evidence="7">
    <name type="scientific">uncultured Sulfurovum sp</name>
    <dbReference type="NCBI Taxonomy" id="269237"/>
    <lineage>
        <taxon>Bacteria</taxon>
        <taxon>Pseudomonadati</taxon>
        <taxon>Campylobacterota</taxon>
        <taxon>Epsilonproteobacteria</taxon>
        <taxon>Campylobacterales</taxon>
        <taxon>Sulfurovaceae</taxon>
        <taxon>Sulfurovum</taxon>
        <taxon>environmental samples</taxon>
    </lineage>
</organism>
<protein>
    <submittedName>
        <fullName evidence="7">Polysaccharide biosynthesis protein</fullName>
    </submittedName>
</protein>
<feature type="transmembrane region" description="Helical" evidence="6">
    <location>
        <begin position="238"/>
        <end position="254"/>
    </location>
</feature>
<dbReference type="PANTHER" id="PTHR30250">
    <property type="entry name" value="PST FAMILY PREDICTED COLANIC ACID TRANSPORTER"/>
    <property type="match status" value="1"/>
</dbReference>
<evidence type="ECO:0000256" key="2">
    <source>
        <dbReference type="ARBA" id="ARBA00022475"/>
    </source>
</evidence>
<feature type="transmembrane region" description="Helical" evidence="6">
    <location>
        <begin position="80"/>
        <end position="104"/>
    </location>
</feature>
<accession>A0A6S6UFE1</accession>
<feature type="transmembrane region" description="Helical" evidence="6">
    <location>
        <begin position="388"/>
        <end position="408"/>
    </location>
</feature>
<evidence type="ECO:0000256" key="5">
    <source>
        <dbReference type="ARBA" id="ARBA00023136"/>
    </source>
</evidence>
<dbReference type="EMBL" id="CACVAS010000147">
    <property type="protein sequence ID" value="CAA6826948.1"/>
    <property type="molecule type" value="Genomic_DNA"/>
</dbReference>
<keyword evidence="2" id="KW-1003">Cell membrane</keyword>
<evidence type="ECO:0000256" key="1">
    <source>
        <dbReference type="ARBA" id="ARBA00004651"/>
    </source>
</evidence>
<feature type="transmembrane region" description="Helical" evidence="6">
    <location>
        <begin position="119"/>
        <end position="142"/>
    </location>
</feature>
<dbReference type="AlphaFoldDB" id="A0A6S6UFE1"/>
<feature type="transmembrane region" description="Helical" evidence="6">
    <location>
        <begin position="21"/>
        <end position="39"/>
    </location>
</feature>
<evidence type="ECO:0000313" key="7">
    <source>
        <dbReference type="EMBL" id="CAA6826948.1"/>
    </source>
</evidence>
<evidence type="ECO:0000256" key="6">
    <source>
        <dbReference type="SAM" id="Phobius"/>
    </source>
</evidence>
<feature type="transmembrane region" description="Helical" evidence="6">
    <location>
        <begin position="179"/>
        <end position="197"/>
    </location>
</feature>
<keyword evidence="5 6" id="KW-0472">Membrane</keyword>
<keyword evidence="4 6" id="KW-1133">Transmembrane helix</keyword>
<evidence type="ECO:0000256" key="3">
    <source>
        <dbReference type="ARBA" id="ARBA00022692"/>
    </source>
</evidence>
<proteinExistence type="predicted"/>
<dbReference type="InterPro" id="IPR002797">
    <property type="entry name" value="Polysacc_synth"/>
</dbReference>
<keyword evidence="3 6" id="KW-0812">Transmembrane</keyword>
<feature type="transmembrane region" description="Helical" evidence="6">
    <location>
        <begin position="362"/>
        <end position="382"/>
    </location>
</feature>
<dbReference type="Pfam" id="PF01943">
    <property type="entry name" value="Polysacc_synt"/>
    <property type="match status" value="1"/>
</dbReference>
<dbReference type="GO" id="GO:0005886">
    <property type="term" value="C:plasma membrane"/>
    <property type="evidence" value="ECO:0007669"/>
    <property type="project" value="UniProtKB-SubCell"/>
</dbReference>
<feature type="transmembrane region" description="Helical" evidence="6">
    <location>
        <begin position="45"/>
        <end position="68"/>
    </location>
</feature>
<feature type="transmembrane region" description="Helical" evidence="6">
    <location>
        <begin position="298"/>
        <end position="321"/>
    </location>
</feature>
<sequence length="423" mass="48173">MRRIVRHRMFKSTFVYMATDIINKAIPFLLLPVLTRYLTPSDFGIIASFVTLVSFIGMFTGLNTHGAVSVNYFKESKEKFGIFLSNALMILFGSTLITLFVLFFLQPLITQKFYIPLEWVYVSLLIAASQFITTINLSLWIAEEKPKAYGVFQILQALTLALVTVYLIVVLLMGWEGRFTAVVISAVMFSLFSLRFIMKHKYMRWKFDKEIMVDTLKFGIPLIPHSLGGWLRTGLDRLFLISMIGTAATGIYSVGYQIGMIMGIVVTAFNKVWGPYLFKKLSKEPSFLEKRKLVLFTYGYFVSVLGVAALLSLLSPYLFGFFIDERFKDASPVIGWVAFGYAFTGMYYMVGQYLFYVKKTHYLAMATLITAVLHAIISYTLIKLNGTIGAAQATTISFGINFLVIWYLGNKFYPMPWRLRDVD</sequence>
<feature type="transmembrane region" description="Helical" evidence="6">
    <location>
        <begin position="333"/>
        <end position="350"/>
    </location>
</feature>
<reference evidence="7" key="1">
    <citation type="submission" date="2020-01" db="EMBL/GenBank/DDBJ databases">
        <authorList>
            <person name="Meier V. D."/>
            <person name="Meier V D."/>
        </authorList>
    </citation>
    <scope>NUCLEOTIDE SEQUENCE</scope>
    <source>
        <strain evidence="7">HLG_WM_MAG_01</strain>
    </source>
</reference>